<dbReference type="InterPro" id="IPR006050">
    <property type="entry name" value="DNA_photolyase_N"/>
</dbReference>
<dbReference type="Gene3D" id="1.10.579.10">
    <property type="entry name" value="DNA Cyclobutane Dipyrimidine Photolyase, subunit A, domain 3"/>
    <property type="match status" value="1"/>
</dbReference>
<dbReference type="PANTHER" id="PTHR11455:SF9">
    <property type="entry name" value="CRYPTOCHROME CIRCADIAN CLOCK 5 ISOFORM X1"/>
    <property type="match status" value="1"/>
</dbReference>
<dbReference type="InterPro" id="IPR002081">
    <property type="entry name" value="Cryptochrome/DNA_photolyase_1"/>
</dbReference>
<feature type="domain" description="Photolyase/cryptochrome alpha/beta" evidence="7">
    <location>
        <begin position="1"/>
        <end position="124"/>
    </location>
</feature>
<dbReference type="SUPFAM" id="SSF48173">
    <property type="entry name" value="Cryptochrome/photolyase FAD-binding domain"/>
    <property type="match status" value="1"/>
</dbReference>
<organism evidence="8 9">
    <name type="scientific">Candidatus Aramenus sulfurataquae</name>
    <dbReference type="NCBI Taxonomy" id="1326980"/>
    <lineage>
        <taxon>Archaea</taxon>
        <taxon>Thermoproteota</taxon>
        <taxon>Thermoprotei</taxon>
        <taxon>Sulfolobales</taxon>
        <taxon>Sulfolobaceae</taxon>
        <taxon>Candidatus Aramenus</taxon>
    </lineage>
</organism>
<dbReference type="Gene3D" id="3.40.50.620">
    <property type="entry name" value="HUPs"/>
    <property type="match status" value="1"/>
</dbReference>
<dbReference type="GO" id="GO:0003677">
    <property type="term" value="F:DNA binding"/>
    <property type="evidence" value="ECO:0007669"/>
    <property type="project" value="TreeGrafter"/>
</dbReference>
<dbReference type="InterPro" id="IPR036134">
    <property type="entry name" value="Crypto/Photolyase_FAD-like_sf"/>
</dbReference>
<evidence type="ECO:0000256" key="4">
    <source>
        <dbReference type="PIRSR" id="PIRSR602081-1"/>
    </source>
</evidence>
<dbReference type="PROSITE" id="PS00394">
    <property type="entry name" value="DNA_PHOTOLYASES_1_1"/>
    <property type="match status" value="1"/>
</dbReference>
<dbReference type="Pfam" id="PF00875">
    <property type="entry name" value="DNA_photolyase"/>
    <property type="match status" value="1"/>
</dbReference>
<dbReference type="PANTHER" id="PTHR11455">
    <property type="entry name" value="CRYPTOCHROME"/>
    <property type="match status" value="1"/>
</dbReference>
<dbReference type="GO" id="GO:0006139">
    <property type="term" value="P:nucleobase-containing compound metabolic process"/>
    <property type="evidence" value="ECO:0007669"/>
    <property type="project" value="UniProtKB-ARBA"/>
</dbReference>
<keyword evidence="2 4" id="KW-0274">FAD</keyword>
<dbReference type="PROSITE" id="PS51645">
    <property type="entry name" value="PHR_CRY_ALPHA_BETA"/>
    <property type="match status" value="1"/>
</dbReference>
<dbReference type="Pfam" id="PF03441">
    <property type="entry name" value="FAD_binding_7"/>
    <property type="match status" value="1"/>
</dbReference>
<dbReference type="EMBL" id="ASRH01000008">
    <property type="protein sequence ID" value="EWG06728.1"/>
    <property type="molecule type" value="Genomic_DNA"/>
</dbReference>
<comment type="similarity">
    <text evidence="6">Belongs to the DNA photolyase family.</text>
</comment>
<accession>W7KKG5</accession>
<dbReference type="InterPro" id="IPR014729">
    <property type="entry name" value="Rossmann-like_a/b/a_fold"/>
</dbReference>
<comment type="caution">
    <text evidence="8">The sequence shown here is derived from an EMBL/GenBank/DDBJ whole genome shotgun (WGS) entry which is preliminary data.</text>
</comment>
<dbReference type="GO" id="GO:0006950">
    <property type="term" value="P:response to stress"/>
    <property type="evidence" value="ECO:0007669"/>
    <property type="project" value="UniProtKB-ARBA"/>
</dbReference>
<proteinExistence type="inferred from homology"/>
<dbReference type="InterPro" id="IPR018394">
    <property type="entry name" value="DNA_photolyase_1_CS_C"/>
</dbReference>
<dbReference type="SUPFAM" id="SSF52425">
    <property type="entry name" value="Cryptochrome/photolyase, N-terminal domain"/>
    <property type="match status" value="1"/>
</dbReference>
<protein>
    <submittedName>
        <fullName evidence="8">Deoxyribodipyrimidine photo-lyase</fullName>
    </submittedName>
</protein>
<keyword evidence="3 6" id="KW-0157">Chromophore</keyword>
<dbReference type="GO" id="GO:0003904">
    <property type="term" value="F:deoxyribodipyrimidine photo-lyase activity"/>
    <property type="evidence" value="ECO:0007669"/>
    <property type="project" value="TreeGrafter"/>
</dbReference>
<reference evidence="8 9" key="1">
    <citation type="journal article" date="2014" name="Genome Announc.">
        <title>Draft Genome Sequence of the Sulfolobales Archaeon AZ1, Obtained through Metagenomic Analysis of a Mexican Hot Spring.</title>
        <authorList>
            <person name="Servin-Garciduenas L.E."/>
            <person name="Martinez-Romero E."/>
        </authorList>
    </citation>
    <scope>NUCLEOTIDE SEQUENCE [LARGE SCALE GENOMIC DNA]</scope>
    <source>
        <strain evidence="8">AZ1-illumnia</strain>
    </source>
</reference>
<feature type="site" description="Electron transfer via tryptophanyl radical" evidence="5">
    <location>
        <position position="346"/>
    </location>
</feature>
<dbReference type="AlphaFoldDB" id="W7KKG5"/>
<feature type="site" description="Electron transfer via tryptophanyl radical" evidence="5">
    <location>
        <position position="270"/>
    </location>
</feature>
<name>W7KKG5_9CREN</name>
<gene>
    <name evidence="8" type="ORF">ASUL_07919</name>
</gene>
<evidence type="ECO:0000256" key="2">
    <source>
        <dbReference type="ARBA" id="ARBA00022827"/>
    </source>
</evidence>
<dbReference type="InterPro" id="IPR036155">
    <property type="entry name" value="Crypto/Photolyase_N_sf"/>
</dbReference>
<dbReference type="InterPro" id="IPR005101">
    <property type="entry name" value="Cryptochr/Photolyase_FAD-bd"/>
</dbReference>
<dbReference type="Gene3D" id="1.25.40.80">
    <property type="match status" value="1"/>
</dbReference>
<feature type="site" description="Electron transfer via tryptophanyl radical" evidence="5">
    <location>
        <position position="323"/>
    </location>
</feature>
<evidence type="ECO:0000256" key="3">
    <source>
        <dbReference type="ARBA" id="ARBA00022991"/>
    </source>
</evidence>
<evidence type="ECO:0000313" key="9">
    <source>
        <dbReference type="Proteomes" id="UP000054284"/>
    </source>
</evidence>
<evidence type="ECO:0000313" key="8">
    <source>
        <dbReference type="EMBL" id="EWG06728.1"/>
    </source>
</evidence>
<dbReference type="GO" id="GO:0071949">
    <property type="term" value="F:FAD binding"/>
    <property type="evidence" value="ECO:0007669"/>
    <property type="project" value="TreeGrafter"/>
</dbReference>
<dbReference type="PRINTS" id="PR00147">
    <property type="entry name" value="DNAPHOTLYASE"/>
</dbReference>
<feature type="binding site" evidence="4">
    <location>
        <begin position="239"/>
        <end position="246"/>
    </location>
    <ligand>
        <name>FAD</name>
        <dbReference type="ChEBI" id="CHEBI:57692"/>
    </ligand>
</feature>
<evidence type="ECO:0000256" key="6">
    <source>
        <dbReference type="RuleBase" id="RU004182"/>
    </source>
</evidence>
<feature type="binding site" evidence="4">
    <location>
        <begin position="336"/>
        <end position="338"/>
    </location>
    <ligand>
        <name>FAD</name>
        <dbReference type="ChEBI" id="CHEBI:57692"/>
    </ligand>
</feature>
<feature type="binding site" evidence="4">
    <location>
        <position position="236"/>
    </location>
    <ligand>
        <name>FAD</name>
        <dbReference type="ChEBI" id="CHEBI:57692"/>
    </ligand>
</feature>
<comment type="cofactor">
    <cofactor evidence="4">
        <name>FAD</name>
        <dbReference type="ChEBI" id="CHEBI:57692"/>
    </cofactor>
    <text evidence="4">Binds 1 FAD per subunit.</text>
</comment>
<evidence type="ECO:0000256" key="5">
    <source>
        <dbReference type="PIRSR" id="PIRSR602081-2"/>
    </source>
</evidence>
<keyword evidence="9" id="KW-1185">Reference proteome</keyword>
<keyword evidence="1 4" id="KW-0285">Flavoprotein</keyword>
<dbReference type="Proteomes" id="UP000054284">
    <property type="component" value="Unassembled WGS sequence"/>
</dbReference>
<dbReference type="PATRIC" id="fig|1326980.6.peg.1577"/>
<evidence type="ECO:0000256" key="1">
    <source>
        <dbReference type="ARBA" id="ARBA00022630"/>
    </source>
</evidence>
<feature type="binding site" evidence="4">
    <location>
        <position position="198"/>
    </location>
    <ligand>
        <name>FAD</name>
        <dbReference type="ChEBI" id="CHEBI:57692"/>
    </ligand>
</feature>
<evidence type="ECO:0000259" key="7">
    <source>
        <dbReference type="PROSITE" id="PS51645"/>
    </source>
</evidence>
<sequence>MFRRDLRLDDNTGLISAMRECEQVAPIFVIDPRQVENNEYKSEKALTFMFNSLRELDQEIRDKGGKLFVFKGIAEEVIAKLLDKVEAVYLNEDYTPFSKMRDLAIAEACKRKGKAFRSFEDYLLTPKAEFKGFSNFTSFYNHVKGLKVREPVKNDYKNFFTGKLMEEAELPEPQPAGRFKGGRKEGLYLVERAKHIDYSRRDYPAEGNVSYLSPHLKFGTVSPREVYYALRENLAFTRQLFWRDFYTLLAYYNERVFQEPFKAKFKDVKWENDRVLFELWKRGKTGYPIVDAGMRELNNTGYMHNRVRMISAFLLTKVFLVDWRWGEKYFAQKLVDYDPSVNNGNWQWVASTGVDYTFRVFDPWKQQKKFDPEAKYIKTWVEELRDYPSHVIHEAYSREIPGYPRPVVDWRERVEKARELYFRET</sequence>